<dbReference type="InterPro" id="IPR016181">
    <property type="entry name" value="Acyl_CoA_acyltransferase"/>
</dbReference>
<evidence type="ECO:0000313" key="3">
    <source>
        <dbReference type="Proteomes" id="UP000799770"/>
    </source>
</evidence>
<dbReference type="OrthoDB" id="2115692at2759"/>
<evidence type="ECO:0000259" key="1">
    <source>
        <dbReference type="PROSITE" id="PS51186"/>
    </source>
</evidence>
<accession>A0A6A5YYS1</accession>
<dbReference type="PROSITE" id="PS51186">
    <property type="entry name" value="GNAT"/>
    <property type="match status" value="1"/>
</dbReference>
<evidence type="ECO:0000313" key="2">
    <source>
        <dbReference type="EMBL" id="KAF2112305.1"/>
    </source>
</evidence>
<dbReference type="Proteomes" id="UP000799770">
    <property type="component" value="Unassembled WGS sequence"/>
</dbReference>
<dbReference type="Pfam" id="PF00583">
    <property type="entry name" value="Acetyltransf_1"/>
    <property type="match status" value="1"/>
</dbReference>
<dbReference type="PANTHER" id="PTHR42791:SF14">
    <property type="entry name" value="N-ACETYLTRANSFERASE DOMAIN-CONTAINING PROTEIN"/>
    <property type="match status" value="1"/>
</dbReference>
<sequence length="304" mass="34357">MGFKVEYCEEKDFMRFVVIQIAAFNSGIAAELFERPLTEELKRKQADKHIKSQWEEKDCHFLKLIDDELEGEESIIAVAKWRINEKERTEEQIQIQLPNPKDGENEASRDFFEYLRSTRLEFMGTKPFCFLHILATDPKHQGRGAGSLLLQWGTQRADKAQLPSYLESTEAGRRTYLKAGFKQVKRTEFQMSKYGGSPPNEPPCTCVTLAHAAMDAYNQSRLRHGLGAAAIPDGPATTWPCCRSRAQQPQMYPVGHRGDVFFTDLYVVYGGGGARPGTRPTDLPLPSHDETFCCAPPPGLRPRT</sequence>
<dbReference type="AlphaFoldDB" id="A0A6A5YYS1"/>
<organism evidence="2 3">
    <name type="scientific">Lophiotrema nucula</name>
    <dbReference type="NCBI Taxonomy" id="690887"/>
    <lineage>
        <taxon>Eukaryota</taxon>
        <taxon>Fungi</taxon>
        <taxon>Dikarya</taxon>
        <taxon>Ascomycota</taxon>
        <taxon>Pezizomycotina</taxon>
        <taxon>Dothideomycetes</taxon>
        <taxon>Pleosporomycetidae</taxon>
        <taxon>Pleosporales</taxon>
        <taxon>Lophiotremataceae</taxon>
        <taxon>Lophiotrema</taxon>
    </lineage>
</organism>
<dbReference type="CDD" id="cd04301">
    <property type="entry name" value="NAT_SF"/>
    <property type="match status" value="1"/>
</dbReference>
<keyword evidence="3" id="KW-1185">Reference proteome</keyword>
<name>A0A6A5YYS1_9PLEO</name>
<dbReference type="InterPro" id="IPR052523">
    <property type="entry name" value="Trichothecene_AcTrans"/>
</dbReference>
<protein>
    <recommendedName>
        <fullName evidence="1">N-acetyltransferase domain-containing protein</fullName>
    </recommendedName>
</protein>
<proteinExistence type="predicted"/>
<dbReference type="Gene3D" id="3.40.630.30">
    <property type="match status" value="1"/>
</dbReference>
<dbReference type="EMBL" id="ML977331">
    <property type="protein sequence ID" value="KAF2112305.1"/>
    <property type="molecule type" value="Genomic_DNA"/>
</dbReference>
<dbReference type="PANTHER" id="PTHR42791">
    <property type="entry name" value="GNAT FAMILY ACETYLTRANSFERASE"/>
    <property type="match status" value="1"/>
</dbReference>
<dbReference type="SUPFAM" id="SSF55729">
    <property type="entry name" value="Acyl-CoA N-acyltransferases (Nat)"/>
    <property type="match status" value="1"/>
</dbReference>
<reference evidence="2" key="1">
    <citation type="journal article" date="2020" name="Stud. Mycol.">
        <title>101 Dothideomycetes genomes: a test case for predicting lifestyles and emergence of pathogens.</title>
        <authorList>
            <person name="Haridas S."/>
            <person name="Albert R."/>
            <person name="Binder M."/>
            <person name="Bloem J."/>
            <person name="Labutti K."/>
            <person name="Salamov A."/>
            <person name="Andreopoulos B."/>
            <person name="Baker S."/>
            <person name="Barry K."/>
            <person name="Bills G."/>
            <person name="Bluhm B."/>
            <person name="Cannon C."/>
            <person name="Castanera R."/>
            <person name="Culley D."/>
            <person name="Daum C."/>
            <person name="Ezra D."/>
            <person name="Gonzalez J."/>
            <person name="Henrissat B."/>
            <person name="Kuo A."/>
            <person name="Liang C."/>
            <person name="Lipzen A."/>
            <person name="Lutzoni F."/>
            <person name="Magnuson J."/>
            <person name="Mondo S."/>
            <person name="Nolan M."/>
            <person name="Ohm R."/>
            <person name="Pangilinan J."/>
            <person name="Park H.-J."/>
            <person name="Ramirez L."/>
            <person name="Alfaro M."/>
            <person name="Sun H."/>
            <person name="Tritt A."/>
            <person name="Yoshinaga Y."/>
            <person name="Zwiers L.-H."/>
            <person name="Turgeon B."/>
            <person name="Goodwin S."/>
            <person name="Spatafora J."/>
            <person name="Crous P."/>
            <person name="Grigoriev I."/>
        </authorList>
    </citation>
    <scope>NUCLEOTIDE SEQUENCE</scope>
    <source>
        <strain evidence="2">CBS 627.86</strain>
    </source>
</reference>
<gene>
    <name evidence="2" type="ORF">BDV96DRAFT_649106</name>
</gene>
<feature type="domain" description="N-acetyltransferase" evidence="1">
    <location>
        <begin position="65"/>
        <end position="196"/>
    </location>
</feature>
<dbReference type="InterPro" id="IPR000182">
    <property type="entry name" value="GNAT_dom"/>
</dbReference>
<dbReference type="GO" id="GO:0016747">
    <property type="term" value="F:acyltransferase activity, transferring groups other than amino-acyl groups"/>
    <property type="evidence" value="ECO:0007669"/>
    <property type="project" value="InterPro"/>
</dbReference>